<name>A0A135L6C3_9BACI</name>
<reference evidence="1 2" key="1">
    <citation type="submission" date="2016-02" db="EMBL/GenBank/DDBJ databases">
        <title>Draft Genome for Tepidibacillus decaturensis nov. sp. Strain Z9, an Anaerobic, Moderately Thermophilic and Heterotrophic Bacterium from Deep Subsurface of the Illinois Basin, USA.</title>
        <authorList>
            <person name="Dong Y."/>
            <person name="Chang J.Y."/>
            <person name="Sanford R."/>
            <person name="Fouke B.W."/>
        </authorList>
    </citation>
    <scope>NUCLEOTIDE SEQUENCE [LARGE SCALE GENOMIC DNA]</scope>
    <source>
        <strain evidence="1 2">Z9</strain>
    </source>
</reference>
<comment type="caution">
    <text evidence="1">The sequence shown here is derived from an EMBL/GenBank/DDBJ whole genome shotgun (WGS) entry which is preliminary data.</text>
</comment>
<proteinExistence type="predicted"/>
<dbReference type="STRING" id="1413211.U473_11510"/>
<dbReference type="AlphaFoldDB" id="A0A135L6C3"/>
<evidence type="ECO:0000313" key="2">
    <source>
        <dbReference type="Proteomes" id="UP000070352"/>
    </source>
</evidence>
<keyword evidence="2" id="KW-1185">Reference proteome</keyword>
<evidence type="ECO:0000313" key="1">
    <source>
        <dbReference type="EMBL" id="KXG44574.1"/>
    </source>
</evidence>
<dbReference type="Proteomes" id="UP000070352">
    <property type="component" value="Unassembled WGS sequence"/>
</dbReference>
<protein>
    <submittedName>
        <fullName evidence="1">Uncharacterized protein</fullName>
    </submittedName>
</protein>
<organism evidence="1 2">
    <name type="scientific">Tepidibacillus decaturensis</name>
    <dbReference type="NCBI Taxonomy" id="1413211"/>
    <lineage>
        <taxon>Bacteria</taxon>
        <taxon>Bacillati</taxon>
        <taxon>Bacillota</taxon>
        <taxon>Bacilli</taxon>
        <taxon>Bacillales</taxon>
        <taxon>Bacillaceae</taxon>
        <taxon>Tepidibacillus</taxon>
    </lineage>
</organism>
<accession>A0A135L6C3</accession>
<sequence>MLKVNSQIGRGYKRIVDAVIESIVKCVENDLPDWQSDAVRRLLTQNELTDEDELEILSMVKSLYGLNNGDQLLVSPKPLKSSDILGTKYKSMKLTMKAMSDLRNVNAIPDGSGLKFAHKGLSVMYGENRAGKSGYVRVMKRACKARDPKEKV</sequence>
<gene>
    <name evidence="1" type="ORF">U473_11510</name>
</gene>
<dbReference type="RefSeq" id="WP_068726470.1">
    <property type="nucleotide sequence ID" value="NZ_LSKU01000001.1"/>
</dbReference>
<dbReference type="OrthoDB" id="9789562at2"/>
<dbReference type="EMBL" id="LSKU01000001">
    <property type="protein sequence ID" value="KXG44574.1"/>
    <property type="molecule type" value="Genomic_DNA"/>
</dbReference>